<organism evidence="2 3">
    <name type="scientific">Microbaculum marinisediminis</name>
    <dbReference type="NCBI Taxonomy" id="2931392"/>
    <lineage>
        <taxon>Bacteria</taxon>
        <taxon>Pseudomonadati</taxon>
        <taxon>Pseudomonadota</taxon>
        <taxon>Alphaproteobacteria</taxon>
        <taxon>Hyphomicrobiales</taxon>
        <taxon>Tepidamorphaceae</taxon>
        <taxon>Microbaculum</taxon>
    </lineage>
</organism>
<keyword evidence="1" id="KW-0812">Transmembrane</keyword>
<feature type="transmembrane region" description="Helical" evidence="1">
    <location>
        <begin position="294"/>
        <end position="311"/>
    </location>
</feature>
<feature type="transmembrane region" description="Helical" evidence="1">
    <location>
        <begin position="89"/>
        <end position="108"/>
    </location>
</feature>
<keyword evidence="1" id="KW-0472">Membrane</keyword>
<feature type="transmembrane region" description="Helical" evidence="1">
    <location>
        <begin position="255"/>
        <end position="274"/>
    </location>
</feature>
<feature type="transmembrane region" description="Helical" evidence="1">
    <location>
        <begin position="199"/>
        <end position="216"/>
    </location>
</feature>
<dbReference type="AlphaFoldDB" id="A0AAW5QYA8"/>
<evidence type="ECO:0000313" key="2">
    <source>
        <dbReference type="EMBL" id="MCT8972917.1"/>
    </source>
</evidence>
<feature type="transmembrane region" description="Helical" evidence="1">
    <location>
        <begin position="44"/>
        <end position="69"/>
    </location>
</feature>
<dbReference type="EMBL" id="JALIDZ010000005">
    <property type="protein sequence ID" value="MCT8972917.1"/>
    <property type="molecule type" value="Genomic_DNA"/>
</dbReference>
<feature type="transmembrane region" description="Helical" evidence="1">
    <location>
        <begin position="18"/>
        <end position="37"/>
    </location>
</feature>
<feature type="transmembrane region" description="Helical" evidence="1">
    <location>
        <begin position="323"/>
        <end position="343"/>
    </location>
</feature>
<accession>A0AAW5QYA8</accession>
<protein>
    <submittedName>
        <fullName evidence="2">DUF4173 domain-containing protein</fullName>
    </submittedName>
</protein>
<feature type="transmembrane region" description="Helical" evidence="1">
    <location>
        <begin position="154"/>
        <end position="175"/>
    </location>
</feature>
<dbReference type="RefSeq" id="WP_261616488.1">
    <property type="nucleotide sequence ID" value="NZ_JALIDZ010000005.1"/>
</dbReference>
<keyword evidence="3" id="KW-1185">Reference proteome</keyword>
<feature type="transmembrane region" description="Helical" evidence="1">
    <location>
        <begin position="355"/>
        <end position="381"/>
    </location>
</feature>
<evidence type="ECO:0000256" key="1">
    <source>
        <dbReference type="SAM" id="Phobius"/>
    </source>
</evidence>
<dbReference type="InterPro" id="IPR025291">
    <property type="entry name" value="DUF4153"/>
</dbReference>
<dbReference type="Proteomes" id="UP001320898">
    <property type="component" value="Unassembled WGS sequence"/>
</dbReference>
<reference evidence="2 3" key="1">
    <citation type="submission" date="2022-04" db="EMBL/GenBank/DDBJ databases">
        <authorList>
            <person name="Ye Y.-Q."/>
            <person name="Du Z.-J."/>
        </authorList>
    </citation>
    <scope>NUCLEOTIDE SEQUENCE [LARGE SCALE GENOMIC DNA]</scope>
    <source>
        <strain evidence="2 3">A6E488</strain>
    </source>
</reference>
<comment type="caution">
    <text evidence="2">The sequence shown here is derived from an EMBL/GenBank/DDBJ whole genome shotgun (WGS) entry which is preliminary data.</text>
</comment>
<proteinExistence type="predicted"/>
<keyword evidence="1" id="KW-1133">Transmembrane helix</keyword>
<sequence>MTAPDTAMAVPQGTNEPIPRAVIAALAMVAAADWLLYGEPQPGISIALFFVALALAVAWTNAATLTLRTGLVGSVPLALALLPGLENPGLLPFLFAAGGTAVFALAASGRFHGAPAERATQLAGLIVLGPFRLIPDAIHARAIWRRRLVGRLSVGQTAASILPVILFAVFMALFAKANPVFDRWLAALDISALLSRLDAVRFVFWFLAASFAWAFIRARREPVRKRIANPAAAPDPARTPVPGTLLGVSIVLRSLLAFNLLFAVQTALDLAYLWGGLALPDGITHAEYAHRGAYPLVVVALLSAAFVLVAMRPGGDADRAPAIRVLVLVWIGQNVLLVVSSVLRLDLYIEAYSLTVLRVAAFIWMGLVAAGLVLIVVRILFARSNAWLIGANALTLIVTLYATCFVNWPYVIARYNVDHSFEIAHEGPSLDAHYLYILGPQTIPVLEAFVARLDGKPFRKRELAETYAGRLRDGFANSRNGWRRWSLRDQRLADYLSGEPDGKAGLGDR</sequence>
<gene>
    <name evidence="2" type="ORF">MUB46_13705</name>
</gene>
<name>A0AAW5QYA8_9HYPH</name>
<evidence type="ECO:0000313" key="3">
    <source>
        <dbReference type="Proteomes" id="UP001320898"/>
    </source>
</evidence>
<dbReference type="Pfam" id="PF13687">
    <property type="entry name" value="DUF4153"/>
    <property type="match status" value="1"/>
</dbReference>
<feature type="transmembrane region" description="Helical" evidence="1">
    <location>
        <begin position="393"/>
        <end position="413"/>
    </location>
</feature>